<dbReference type="Pfam" id="PF02010">
    <property type="entry name" value="REJ"/>
    <property type="match status" value="1"/>
</dbReference>
<keyword evidence="8" id="KW-1185">Reference proteome</keyword>
<proteinExistence type="predicted"/>
<keyword evidence="5" id="KW-0472">Membrane</keyword>
<dbReference type="AlphaFoldDB" id="D7G0D8"/>
<dbReference type="EMBL" id="FN648597">
    <property type="protein sequence ID" value="CBJ26665.1"/>
    <property type="molecule type" value="Genomic_DNA"/>
</dbReference>
<keyword evidence="3" id="KW-0677">Repeat</keyword>
<evidence type="ECO:0000256" key="5">
    <source>
        <dbReference type="ARBA" id="ARBA00023136"/>
    </source>
</evidence>
<accession>D7G0D8</accession>
<feature type="domain" description="PKD/REJ-like" evidence="6">
    <location>
        <begin position="368"/>
        <end position="574"/>
    </location>
</feature>
<dbReference type="EMBL" id="FN649740">
    <property type="protein sequence ID" value="CBJ26665.1"/>
    <property type="molecule type" value="Genomic_DNA"/>
</dbReference>
<dbReference type="GO" id="GO:0005261">
    <property type="term" value="F:monoatomic cation channel activity"/>
    <property type="evidence" value="ECO:0007669"/>
    <property type="project" value="TreeGrafter"/>
</dbReference>
<dbReference type="GO" id="GO:0005886">
    <property type="term" value="C:plasma membrane"/>
    <property type="evidence" value="ECO:0007669"/>
    <property type="project" value="TreeGrafter"/>
</dbReference>
<comment type="subcellular location">
    <subcellularLocation>
        <location evidence="1">Membrane</location>
    </subcellularLocation>
</comment>
<name>D7G0D8_ECTSI</name>
<reference evidence="7 8" key="1">
    <citation type="journal article" date="2010" name="Nature">
        <title>The Ectocarpus genome and the independent evolution of multicellularity in brown algae.</title>
        <authorList>
            <person name="Cock J.M."/>
            <person name="Sterck L."/>
            <person name="Rouze P."/>
            <person name="Scornet D."/>
            <person name="Allen A.E."/>
            <person name="Amoutzias G."/>
            <person name="Anthouard V."/>
            <person name="Artiguenave F."/>
            <person name="Aury J.M."/>
            <person name="Badger J.H."/>
            <person name="Beszteri B."/>
            <person name="Billiau K."/>
            <person name="Bonnet E."/>
            <person name="Bothwell J.H."/>
            <person name="Bowler C."/>
            <person name="Boyen C."/>
            <person name="Brownlee C."/>
            <person name="Carrano C.J."/>
            <person name="Charrier B."/>
            <person name="Cho G.Y."/>
            <person name="Coelho S.M."/>
            <person name="Collen J."/>
            <person name="Corre E."/>
            <person name="Da Silva C."/>
            <person name="Delage L."/>
            <person name="Delaroque N."/>
            <person name="Dittami S.M."/>
            <person name="Doulbeau S."/>
            <person name="Elias M."/>
            <person name="Farnham G."/>
            <person name="Gachon C.M."/>
            <person name="Gschloessl B."/>
            <person name="Heesch S."/>
            <person name="Jabbari K."/>
            <person name="Jubin C."/>
            <person name="Kawai H."/>
            <person name="Kimura K."/>
            <person name="Kloareg B."/>
            <person name="Kupper F.C."/>
            <person name="Lang D."/>
            <person name="Le Bail A."/>
            <person name="Leblanc C."/>
            <person name="Lerouge P."/>
            <person name="Lohr M."/>
            <person name="Lopez P.J."/>
            <person name="Martens C."/>
            <person name="Maumus F."/>
            <person name="Michel G."/>
            <person name="Miranda-Saavedra D."/>
            <person name="Morales J."/>
            <person name="Moreau H."/>
            <person name="Motomura T."/>
            <person name="Nagasato C."/>
            <person name="Napoli C.A."/>
            <person name="Nelson D.R."/>
            <person name="Nyvall-Collen P."/>
            <person name="Peters A.F."/>
            <person name="Pommier C."/>
            <person name="Potin P."/>
            <person name="Poulain J."/>
            <person name="Quesneville H."/>
            <person name="Read B."/>
            <person name="Rensing S.A."/>
            <person name="Ritter A."/>
            <person name="Rousvoal S."/>
            <person name="Samanta M."/>
            <person name="Samson G."/>
            <person name="Schroeder D.C."/>
            <person name="Segurens B."/>
            <person name="Strittmatter M."/>
            <person name="Tonon T."/>
            <person name="Tregear J.W."/>
            <person name="Valentin K."/>
            <person name="von Dassow P."/>
            <person name="Yamagishi T."/>
            <person name="Van de Peer Y."/>
            <person name="Wincker P."/>
        </authorList>
    </citation>
    <scope>NUCLEOTIDE SEQUENCE [LARGE SCALE GENOMIC DNA]</scope>
    <source>
        <strain evidence="8">Ec32 / CCAP1310/4</strain>
    </source>
</reference>
<evidence type="ECO:0000313" key="8">
    <source>
        <dbReference type="Proteomes" id="UP000002630"/>
    </source>
</evidence>
<dbReference type="PANTHER" id="PTHR46730:SF1">
    <property type="entry name" value="PLAT DOMAIN-CONTAINING PROTEIN"/>
    <property type="match status" value="1"/>
</dbReference>
<gene>
    <name evidence="7" type="ORF">Esi_0040_0085</name>
</gene>
<dbReference type="Proteomes" id="UP000002630">
    <property type="component" value="Linkage Group LG15"/>
</dbReference>
<dbReference type="PANTHER" id="PTHR46730">
    <property type="entry name" value="POLYCYSTIN-1"/>
    <property type="match status" value="1"/>
</dbReference>
<protein>
    <recommendedName>
        <fullName evidence="6">PKD/REJ-like domain-containing protein</fullName>
    </recommendedName>
</protein>
<evidence type="ECO:0000256" key="1">
    <source>
        <dbReference type="ARBA" id="ARBA00004370"/>
    </source>
</evidence>
<evidence type="ECO:0000256" key="4">
    <source>
        <dbReference type="ARBA" id="ARBA00022989"/>
    </source>
</evidence>
<dbReference type="OrthoDB" id="167314at2759"/>
<sequence>MAHTHAATIEAIHLIRTPYVRCTLFSPAGLWCRGQTCSDATCEVTDLLDLDTIASAGTGAVCSWEDGTTVRITFGPGSTLAENSTVVLNSESEYISGCAACTEYSSGSITVEARDSPPELSAAQFTNTGAQVTLGVLSSIVPSSSDACTDGDGTSLTLLAGVVRTEIGAFLTTSAGCVVVDFPATPDPPYVTVSAPSAIGYCDDLTLEGSATSTSIGTTNVTWEVALAGNGQFADIFNVTRHLEEIVGSSVLQRTRGSAITFRSETATSTCSTTNTEEALASYSWSIASANESFAGGADVTLGVGRDPSVLAIPPYALGYAGSSYQFQLRTSFGGISSTVNATVEVVGGAVVAAIAGGSSRRIGVSQEVRRKYNPSSRLVLYGCAAASLEDRCRNSSTAGFDFKWDQVDSNIEEENWEDVFSTESSHPTQVVRPGSLSPGRIYTFSLAATDSLGSTGYTEFAFETNAPPVGGYVVSDILRMTSGEDKALLQTAGWADDFGDLPMAYEFGYAHGRLEILSVSSELWVTMLSSGASYSSLLHTHLPPGTASNGFNMTMVAYVSDVLGSTAVTSLGADNEPLVLVSSPPDQETIVATVVEAYFALESTTAAVRAGAETLAGAFKSSAESGSNSNAAATVVSEAAGDMIERLALDGQVPESVAAVSLLQIVSVLLSANDSSSGTEVSLDLLGSLGKAVALGSEAGENLDQISAESLDLQAAKISEASIQEALLNVGNNGTRVSFEEWPLSPRVEDNSTVVIAVTSLAIFASEGLASVTSINAWDTTGEGLHEFEFPISFSARTETRFMPRGEGPPRQRARRTT</sequence>
<evidence type="ECO:0000313" key="7">
    <source>
        <dbReference type="EMBL" id="CBJ26665.1"/>
    </source>
</evidence>
<keyword evidence="2" id="KW-0812">Transmembrane</keyword>
<dbReference type="InParanoid" id="D7G0D8"/>
<evidence type="ECO:0000259" key="6">
    <source>
        <dbReference type="Pfam" id="PF02010"/>
    </source>
</evidence>
<evidence type="ECO:0000256" key="3">
    <source>
        <dbReference type="ARBA" id="ARBA00022737"/>
    </source>
</evidence>
<evidence type="ECO:0000256" key="2">
    <source>
        <dbReference type="ARBA" id="ARBA00022692"/>
    </source>
</evidence>
<organism evidence="7 8">
    <name type="scientific">Ectocarpus siliculosus</name>
    <name type="common">Brown alga</name>
    <name type="synonym">Conferva siliculosa</name>
    <dbReference type="NCBI Taxonomy" id="2880"/>
    <lineage>
        <taxon>Eukaryota</taxon>
        <taxon>Sar</taxon>
        <taxon>Stramenopiles</taxon>
        <taxon>Ochrophyta</taxon>
        <taxon>PX clade</taxon>
        <taxon>Phaeophyceae</taxon>
        <taxon>Ectocarpales</taxon>
        <taxon>Ectocarpaceae</taxon>
        <taxon>Ectocarpus</taxon>
    </lineage>
</organism>
<keyword evidence="4" id="KW-1133">Transmembrane helix</keyword>
<dbReference type="InterPro" id="IPR002859">
    <property type="entry name" value="PKD/REJ-like"/>
</dbReference>
<dbReference type="GO" id="GO:0006816">
    <property type="term" value="P:calcium ion transport"/>
    <property type="evidence" value="ECO:0007669"/>
    <property type="project" value="TreeGrafter"/>
</dbReference>